<keyword evidence="4 7" id="KW-0863">Zinc-finger</keyword>
<evidence type="ECO:0000256" key="2">
    <source>
        <dbReference type="ARBA" id="ARBA00022729"/>
    </source>
</evidence>
<keyword evidence="8" id="KW-0472">Membrane</keyword>
<keyword evidence="4 7" id="KW-0479">Metal-binding</keyword>
<keyword evidence="11" id="KW-1185">Reference proteome</keyword>
<dbReference type="PROSITE" id="PS50089">
    <property type="entry name" value="ZF_RING_2"/>
    <property type="match status" value="1"/>
</dbReference>
<sequence>MATVELMQTNDLFKTSCTELNCKSGCPNAIQHKPILLSLESTSNKELENTLKTKPTFNEAESMKQSRLRSLSHWKYFKPSNKAMAAAGWFSCNVSDRVICIYCNTICQGWKPSDDPLETHARLAPKCPFVLSQSALLTSPKIVNESVVERFEPHHPTMAAIVRREESFSKRAWPENAPDVDALVKAGFFYSGMENMVTCFYCNGSLHKWGPNDKPIIEHARWFPKCTYAKHICGEKLYDQIQQSKKRISSTEQTLSASELAQLVAARLDLPIVIRLQSQYTINIIKRCIEDQFKIKQDDFASDIDLSMACLILKKQIDHIKGCKDNIMTPCNASKSEDSSQSSKRPLGECVICLTEEKQLACMPCGHLCACVVCGYALRTCPMCRQTIQGFVLAVVGDEMQMSTLSNSEDRHGPGRTPLGLRKTMSRLPNLTLPENELIEVVHHNFKNKHIGIKLRTRFRQSGLLSYFGYLLFILFTIMASTVSIVIICLVSARKKDVPCTLKFKSMAIDVDKQHSRPQSIAIADFNNDTFLDVAVANSNTHNVGISLGTGTGILRRQKTYSTGPNSQPYSIAIGDFNSDNRLDIAVANFGTHQVGILIGDGSGNFHMESILSTGISQPLSVSVGDLNNDNNLDLVVVNHATNCLDLFLGKGNGNFSFLKTYFTGYDSIPYSTILVDFNHDTYLDMIVLNNGANSIGVFLNQHNQSFTAQKMYSTGYQSSPCSFAVGDLDNDNASDIIVSNSGTGNLLLFFGNSQGTFEHRQNISTNIYGQSQIVVADFNEDTKLDIAITDYSNSRIMILLGDQSFAYTNRLTYWNGFGTNPSSIATRDINNDNRLDILVTNYATNSIGVYLGYDPGVFKNTNSYSTGDFSNPKSIATGDLNNDNRADIIVGNNQAGNIGIFFGSGNGTFSNQTVHSTGSNSTPSCLQITDFNNDQQLDIIVALSKSDTIGIFFGSGSGDLSSLQTIPVESGSTPAYVDIGDFNNDNCIDFVVGKYNLQNIGVFLGYCNGSFSNQTEYITTGITNPDVISIADMNNDQYVDIVVVDSFASNFSIFFNEGNGTFRNGTIYTSKYGLSATSIAIADIDRDQQLDLVIAYSLSNNIVIFYGKFSTNFDREVMYQNDLYSAPYSVSIGDLNNDGIVDIVVANGRNNNLGIFLGFPNGTFDDQINYSTGNNSGPSALTISNVNHDNRLDLLVTYSLSDYVAVFLGYDYGALQSPSVYTTGSASQPLSLAVADFNHDNRYDLAIMDYGTEELEIRFGRDNESFSTEMTYATGSGSLPTDLALGDFNRDSYLDIVTTNFGANSISIFYGSENGTFTLKATYSTGTNSRPISVVTANINNDEWLDLVVSNSGANNISIFLGYRYTSLLAQVTYAIDLRSHPIYVIVGDFNNDNHLDVVSSTDGQATGSIFLGYGNGTFASPLTFSTILFRESQLIASGYFDHDQCLDLITVNIYQSLFSIFLGSCNGSFENTAIYFNSNSSYPSAIVTGDFNHDNLSDIVLAMSTLNSIKIYFSEGNGTFTNATTYSTGIATSPSALAKFDFDNDSYLDIAVTNYNASSITIFFSSQNGTFLRQKIYSTGFNTTPSLITLGDFNSDRWTDILIVNLMNNQVGVLLATQNGSFVNQIKYSIQLIDKPSSIAVNDFNNDFFLDIVTTGSKDNTLRIYYGNNDGTFGLQTMYTTGAQSSPLSLAIGDFNGDNENDIVVANYATSNIGIFLAYCCEPFLIQTTLSTGNQSVPQSIAVGDLNHDDQMDLVVGNSNAQNIGIFFGFGNGSFTNQMILATGNNSSPVSVALMDLNGDSWLDILVANYVNEGILIFLGENNGTFANPTTFHLDVGSRPSSITHVDLNGNNQLSVVITDHGRNQVYLLQDYQNGVFTNVRSFATGYQSLPYAVAYADLNNDGMEDLMIALAGESNIGFISKMC</sequence>
<feature type="domain" description="RING-type" evidence="9">
    <location>
        <begin position="350"/>
        <end position="385"/>
    </location>
</feature>
<organism evidence="10 11">
    <name type="scientific">Adineta ricciae</name>
    <name type="common">Rotifer</name>
    <dbReference type="NCBI Taxonomy" id="249248"/>
    <lineage>
        <taxon>Eukaryota</taxon>
        <taxon>Metazoa</taxon>
        <taxon>Spiralia</taxon>
        <taxon>Gnathifera</taxon>
        <taxon>Rotifera</taxon>
        <taxon>Eurotatoria</taxon>
        <taxon>Bdelloidea</taxon>
        <taxon>Adinetida</taxon>
        <taxon>Adinetidae</taxon>
        <taxon>Adineta</taxon>
    </lineage>
</organism>
<evidence type="ECO:0000256" key="3">
    <source>
        <dbReference type="ARBA" id="ARBA00022737"/>
    </source>
</evidence>
<comment type="similarity">
    <text evidence="1">Belongs to the IAP family.</text>
</comment>
<dbReference type="SMART" id="SM00191">
    <property type="entry name" value="Int_alpha"/>
    <property type="match status" value="6"/>
</dbReference>
<evidence type="ECO:0000256" key="1">
    <source>
        <dbReference type="ARBA" id="ARBA00006672"/>
    </source>
</evidence>
<keyword evidence="8" id="KW-0812">Transmembrane</keyword>
<dbReference type="InterPro" id="IPR001370">
    <property type="entry name" value="BIR_rpt"/>
</dbReference>
<dbReference type="PANTHER" id="PTHR46580:SF4">
    <property type="entry name" value="ATP_GTP-BINDING PROTEIN"/>
    <property type="match status" value="1"/>
</dbReference>
<dbReference type="Gene3D" id="2.130.10.130">
    <property type="entry name" value="Integrin alpha, N-terminal"/>
    <property type="match status" value="8"/>
</dbReference>
<keyword evidence="5" id="KW-0862">Zinc</keyword>
<dbReference type="Gene3D" id="2.30.30.100">
    <property type="match status" value="1"/>
</dbReference>
<keyword evidence="6" id="KW-0325">Glycoprotein</keyword>
<dbReference type="InterPro" id="IPR013083">
    <property type="entry name" value="Znf_RING/FYVE/PHD"/>
</dbReference>
<reference evidence="10" key="1">
    <citation type="submission" date="2021-02" db="EMBL/GenBank/DDBJ databases">
        <authorList>
            <person name="Nowell W R."/>
        </authorList>
    </citation>
    <scope>NUCLEOTIDE SEQUENCE</scope>
</reference>
<dbReference type="Pfam" id="PF13517">
    <property type="entry name" value="FG-GAP_3"/>
    <property type="match status" value="10"/>
</dbReference>
<evidence type="ECO:0000256" key="5">
    <source>
        <dbReference type="ARBA" id="ARBA00022833"/>
    </source>
</evidence>
<dbReference type="Proteomes" id="UP000663828">
    <property type="component" value="Unassembled WGS sequence"/>
</dbReference>
<dbReference type="SMART" id="SM00238">
    <property type="entry name" value="BIR"/>
    <property type="match status" value="2"/>
</dbReference>
<dbReference type="EMBL" id="CAJNOR010000809">
    <property type="protein sequence ID" value="CAF1012187.1"/>
    <property type="molecule type" value="Genomic_DNA"/>
</dbReference>
<dbReference type="InterPro" id="IPR013519">
    <property type="entry name" value="Int_alpha_beta-p"/>
</dbReference>
<feature type="transmembrane region" description="Helical" evidence="8">
    <location>
        <begin position="464"/>
        <end position="493"/>
    </location>
</feature>
<keyword evidence="8" id="KW-1133">Transmembrane helix</keyword>
<evidence type="ECO:0000256" key="7">
    <source>
        <dbReference type="PROSITE-ProRule" id="PRU00175"/>
    </source>
</evidence>
<dbReference type="InterPro" id="IPR028994">
    <property type="entry name" value="Integrin_alpha_N"/>
</dbReference>
<dbReference type="Gene3D" id="3.30.40.10">
    <property type="entry name" value="Zinc/RING finger domain, C3HC4 (zinc finger)"/>
    <property type="match status" value="1"/>
</dbReference>
<evidence type="ECO:0000256" key="6">
    <source>
        <dbReference type="ARBA" id="ARBA00023180"/>
    </source>
</evidence>
<dbReference type="GO" id="GO:0008270">
    <property type="term" value="F:zinc ion binding"/>
    <property type="evidence" value="ECO:0007669"/>
    <property type="project" value="UniProtKB-KW"/>
</dbReference>
<evidence type="ECO:0000313" key="11">
    <source>
        <dbReference type="Proteomes" id="UP000663828"/>
    </source>
</evidence>
<protein>
    <recommendedName>
        <fullName evidence="9">RING-type domain-containing protein</fullName>
    </recommendedName>
</protein>
<evidence type="ECO:0000256" key="8">
    <source>
        <dbReference type="SAM" id="Phobius"/>
    </source>
</evidence>
<dbReference type="Pfam" id="PF13920">
    <property type="entry name" value="zf-C3HC4_3"/>
    <property type="match status" value="1"/>
</dbReference>
<keyword evidence="2" id="KW-0732">Signal</keyword>
<proteinExistence type="inferred from homology"/>
<dbReference type="Pfam" id="PF00653">
    <property type="entry name" value="BIR"/>
    <property type="match status" value="2"/>
</dbReference>
<evidence type="ECO:0000259" key="9">
    <source>
        <dbReference type="PROSITE" id="PS50089"/>
    </source>
</evidence>
<evidence type="ECO:0000256" key="4">
    <source>
        <dbReference type="ARBA" id="ARBA00022771"/>
    </source>
</evidence>
<dbReference type="Gene3D" id="1.10.1170.10">
    <property type="entry name" value="Inhibitor Of Apoptosis Protein (2mihbC-IAP-1), Chain A"/>
    <property type="match status" value="2"/>
</dbReference>
<dbReference type="InterPro" id="IPR013517">
    <property type="entry name" value="FG-GAP"/>
</dbReference>
<accession>A0A814HMR8</accession>
<dbReference type="CDD" id="cd00022">
    <property type="entry name" value="BIR"/>
    <property type="match status" value="2"/>
</dbReference>
<dbReference type="PROSITE" id="PS50143">
    <property type="entry name" value="BIR_REPEAT_2"/>
    <property type="match status" value="2"/>
</dbReference>
<comment type="caution">
    <text evidence="10">The sequence shown here is derived from an EMBL/GenBank/DDBJ whole genome shotgun (WGS) entry which is preliminary data.</text>
</comment>
<dbReference type="InterPro" id="IPR001841">
    <property type="entry name" value="Znf_RING"/>
</dbReference>
<gene>
    <name evidence="10" type="ORF">XAT740_LOCUS13781</name>
</gene>
<name>A0A814HMR8_ADIRI</name>
<keyword evidence="3" id="KW-0677">Repeat</keyword>
<evidence type="ECO:0000313" key="10">
    <source>
        <dbReference type="EMBL" id="CAF1012187.1"/>
    </source>
</evidence>
<dbReference type="PANTHER" id="PTHR46580">
    <property type="entry name" value="SENSOR KINASE-RELATED"/>
    <property type="match status" value="1"/>
</dbReference>
<dbReference type="SUPFAM" id="SSF69318">
    <property type="entry name" value="Integrin alpha N-terminal domain"/>
    <property type="match status" value="5"/>
</dbReference>
<dbReference type="SUPFAM" id="SSF57924">
    <property type="entry name" value="Inhibitor of apoptosis (IAP) repeat"/>
    <property type="match status" value="2"/>
</dbReference>